<accession>A0A8S5V7G8</accession>
<evidence type="ECO:0000313" key="1">
    <source>
        <dbReference type="EMBL" id="DAG02648.1"/>
    </source>
</evidence>
<protein>
    <submittedName>
        <fullName evidence="1">Uncharacterized protein</fullName>
    </submittedName>
</protein>
<name>A0A8S5V7G8_9CAUD</name>
<proteinExistence type="predicted"/>
<organism evidence="1">
    <name type="scientific">CrAss-like virus sp. ctUXy6</name>
    <dbReference type="NCBI Taxonomy" id="2825835"/>
    <lineage>
        <taxon>Viruses</taxon>
        <taxon>Duplodnaviria</taxon>
        <taxon>Heunggongvirae</taxon>
        <taxon>Uroviricota</taxon>
        <taxon>Caudoviricetes</taxon>
        <taxon>Crassvirales</taxon>
    </lineage>
</organism>
<dbReference type="EMBL" id="BK016212">
    <property type="protein sequence ID" value="DAG02648.1"/>
    <property type="molecule type" value="Genomic_DNA"/>
</dbReference>
<reference evidence="1" key="1">
    <citation type="journal article" date="2021" name="Proc. Natl. Acad. Sci. U.S.A.">
        <title>A Catalog of Tens of Thousands of Viruses from Human Metagenomes Reveals Hidden Associations with Chronic Diseases.</title>
        <authorList>
            <person name="Tisza M.J."/>
            <person name="Buck C.B."/>
        </authorList>
    </citation>
    <scope>NUCLEOTIDE SEQUENCE</scope>
    <source>
        <strain evidence="1">CtUXy6</strain>
    </source>
</reference>
<sequence>MANKLRVDKLLTIDETGMPQAPDIKQLLDKDVQLLWLRDKTKDKSQYIKEVGVIYYLADPKGPCKQEGLSDNEAIKKAIENFDLPKTYQPDLLVWKLAKRYYNAEITVAGTAVETLLRSIHNVALAANKMNEILTDKLNNEMSIEEANTVIGIMDNLNKKTAEIPALMKALNAAKENLLYEEEQTIARGGNAVMSSMIEE</sequence>